<dbReference type="SUPFAM" id="SSF50685">
    <property type="entry name" value="Barwin-like endoglucanases"/>
    <property type="match status" value="1"/>
</dbReference>
<dbReference type="InterPro" id="IPR036908">
    <property type="entry name" value="RlpA-like_sf"/>
</dbReference>
<dbReference type="PANTHER" id="PTHR31867">
    <property type="entry name" value="EXPANSIN-A15"/>
    <property type="match status" value="1"/>
</dbReference>
<dbReference type="Pfam" id="PF03330">
    <property type="entry name" value="DPBB_1"/>
    <property type="match status" value="1"/>
</dbReference>
<proteinExistence type="predicted"/>
<feature type="non-terminal residue" evidence="2">
    <location>
        <position position="1"/>
    </location>
</feature>
<dbReference type="InterPro" id="IPR007112">
    <property type="entry name" value="Expansin/allergen_DPBB_dom"/>
</dbReference>
<name>A0ABQ5SF43_9CHLO</name>
<protein>
    <recommendedName>
        <fullName evidence="1">Expansin-like EG45 domain-containing protein</fullName>
    </recommendedName>
</protein>
<accession>A0ABQ5SF43</accession>
<dbReference type="Gene3D" id="2.40.40.10">
    <property type="entry name" value="RlpA-like domain"/>
    <property type="match status" value="1"/>
</dbReference>
<feature type="domain" description="Expansin-like EG45" evidence="1">
    <location>
        <begin position="10"/>
        <end position="98"/>
    </location>
</feature>
<sequence>HVFWPSHRRCYEVACNPAAFSDGYGNYIDRNSGCYDSSKTVTITITDDCPCNYPENAYSNRRWCCGDMFHIDLSQEAFSQLANIGQGVMGIRFRQVDCPGGFVASPRKASWDFAAGTGQ</sequence>
<gene>
    <name evidence="2" type="ORF">VaNZ11_012470</name>
</gene>
<evidence type="ECO:0000313" key="2">
    <source>
        <dbReference type="EMBL" id="GLI68165.1"/>
    </source>
</evidence>
<comment type="caution">
    <text evidence="2">The sequence shown here is derived from an EMBL/GenBank/DDBJ whole genome shotgun (WGS) entry which is preliminary data.</text>
</comment>
<dbReference type="CDD" id="cd22271">
    <property type="entry name" value="DPBB_EXP_N-like"/>
    <property type="match status" value="1"/>
</dbReference>
<dbReference type="InterPro" id="IPR009009">
    <property type="entry name" value="RlpA-like_DPBB"/>
</dbReference>
<dbReference type="PROSITE" id="PS50842">
    <property type="entry name" value="EXPANSIN_EG45"/>
    <property type="match status" value="1"/>
</dbReference>
<evidence type="ECO:0000259" key="1">
    <source>
        <dbReference type="PROSITE" id="PS50842"/>
    </source>
</evidence>
<dbReference type="InterPro" id="IPR002963">
    <property type="entry name" value="Expansin"/>
</dbReference>
<dbReference type="EMBL" id="BSDZ01000079">
    <property type="protein sequence ID" value="GLI68165.1"/>
    <property type="molecule type" value="Genomic_DNA"/>
</dbReference>
<keyword evidence="3" id="KW-1185">Reference proteome</keyword>
<dbReference type="SMART" id="SM00837">
    <property type="entry name" value="DPBB_1"/>
    <property type="match status" value="1"/>
</dbReference>
<reference evidence="2 3" key="1">
    <citation type="journal article" date="2023" name="IScience">
        <title>Expanded male sex-determining region conserved during the evolution of homothallism in the green alga Volvox.</title>
        <authorList>
            <person name="Yamamoto K."/>
            <person name="Matsuzaki R."/>
            <person name="Mahakham W."/>
            <person name="Heman W."/>
            <person name="Sekimoto H."/>
            <person name="Kawachi M."/>
            <person name="Minakuchi Y."/>
            <person name="Toyoda A."/>
            <person name="Nozaki H."/>
        </authorList>
    </citation>
    <scope>NUCLEOTIDE SEQUENCE [LARGE SCALE GENOMIC DNA]</scope>
    <source>
        <strain evidence="2 3">NIES-4468</strain>
    </source>
</reference>
<evidence type="ECO:0000313" key="3">
    <source>
        <dbReference type="Proteomes" id="UP001165090"/>
    </source>
</evidence>
<dbReference type="Proteomes" id="UP001165090">
    <property type="component" value="Unassembled WGS sequence"/>
</dbReference>
<organism evidence="2 3">
    <name type="scientific">Volvox africanus</name>
    <dbReference type="NCBI Taxonomy" id="51714"/>
    <lineage>
        <taxon>Eukaryota</taxon>
        <taxon>Viridiplantae</taxon>
        <taxon>Chlorophyta</taxon>
        <taxon>core chlorophytes</taxon>
        <taxon>Chlorophyceae</taxon>
        <taxon>CS clade</taxon>
        <taxon>Chlamydomonadales</taxon>
        <taxon>Volvocaceae</taxon>
        <taxon>Volvox</taxon>
    </lineage>
</organism>